<dbReference type="AlphaFoldDB" id="A0A5J5IRL3"/>
<name>A0A5J5IRL3_9MICO</name>
<comment type="caution">
    <text evidence="3">The sequence shown here is derived from an EMBL/GenBank/DDBJ whole genome shotgun (WGS) entry which is preliminary data.</text>
</comment>
<dbReference type="SUPFAM" id="SSF56601">
    <property type="entry name" value="beta-lactamase/transpeptidase-like"/>
    <property type="match status" value="1"/>
</dbReference>
<dbReference type="GO" id="GO:0009002">
    <property type="term" value="F:serine-type D-Ala-D-Ala carboxypeptidase activity"/>
    <property type="evidence" value="ECO:0007669"/>
    <property type="project" value="InterPro"/>
</dbReference>
<evidence type="ECO:0000313" key="4">
    <source>
        <dbReference type="Proteomes" id="UP000327039"/>
    </source>
</evidence>
<keyword evidence="4" id="KW-1185">Reference proteome</keyword>
<gene>
    <name evidence="3" type="ORF">F6B42_12520</name>
</gene>
<accession>A0A5J5IRL3</accession>
<keyword evidence="3" id="KW-0121">Carboxypeptidase</keyword>
<dbReference type="Pfam" id="PF00768">
    <property type="entry name" value="Peptidase_S11"/>
    <property type="match status" value="1"/>
</dbReference>
<proteinExistence type="predicted"/>
<reference evidence="4" key="1">
    <citation type="submission" date="2019-09" db="EMBL/GenBank/DDBJ databases">
        <title>Mumia zhuanghuii sp. nov. isolated from the intestinal contents of plateau pika (Ochotona curzoniae) in the Qinghai-Tibet plateau of China.</title>
        <authorList>
            <person name="Tian Z."/>
        </authorList>
    </citation>
    <scope>NUCLEOTIDE SEQUENCE [LARGE SCALE GENOMIC DNA]</scope>
    <source>
        <strain evidence="4">DSM 25564</strain>
    </source>
</reference>
<organism evidence="3 4">
    <name type="scientific">Microbacterium radiodurans</name>
    <dbReference type="NCBI Taxonomy" id="661398"/>
    <lineage>
        <taxon>Bacteria</taxon>
        <taxon>Bacillati</taxon>
        <taxon>Actinomycetota</taxon>
        <taxon>Actinomycetes</taxon>
        <taxon>Micrococcales</taxon>
        <taxon>Microbacteriaceae</taxon>
        <taxon>Microbacterium</taxon>
    </lineage>
</organism>
<evidence type="ECO:0000259" key="2">
    <source>
        <dbReference type="Pfam" id="PF00768"/>
    </source>
</evidence>
<feature type="domain" description="Peptidase S11 D-alanyl-D-alanine carboxypeptidase A N-terminal" evidence="2">
    <location>
        <begin position="117"/>
        <end position="316"/>
    </location>
</feature>
<protein>
    <submittedName>
        <fullName evidence="3">D-alanyl-D-alanine carboxypeptidase</fullName>
    </submittedName>
</protein>
<dbReference type="InterPro" id="IPR001967">
    <property type="entry name" value="Peptidase_S11_N"/>
</dbReference>
<dbReference type="GO" id="GO:0006508">
    <property type="term" value="P:proteolysis"/>
    <property type="evidence" value="ECO:0007669"/>
    <property type="project" value="InterPro"/>
</dbReference>
<dbReference type="RefSeq" id="WP_150420012.1">
    <property type="nucleotide sequence ID" value="NZ_VYRZ01000003.1"/>
</dbReference>
<keyword evidence="3" id="KW-0645">Protease</keyword>
<keyword evidence="1" id="KW-0812">Transmembrane</keyword>
<dbReference type="InterPro" id="IPR012338">
    <property type="entry name" value="Beta-lactam/transpept-like"/>
</dbReference>
<evidence type="ECO:0000313" key="3">
    <source>
        <dbReference type="EMBL" id="KAA9085290.1"/>
    </source>
</evidence>
<keyword evidence="3" id="KW-0378">Hydrolase</keyword>
<dbReference type="EMBL" id="VYRZ01000003">
    <property type="protein sequence ID" value="KAA9085290.1"/>
    <property type="molecule type" value="Genomic_DNA"/>
</dbReference>
<dbReference type="Proteomes" id="UP000327039">
    <property type="component" value="Unassembled WGS sequence"/>
</dbReference>
<keyword evidence="1" id="KW-0472">Membrane</keyword>
<evidence type="ECO:0000256" key="1">
    <source>
        <dbReference type="SAM" id="Phobius"/>
    </source>
</evidence>
<keyword evidence="1" id="KW-1133">Transmembrane helix</keyword>
<feature type="transmembrane region" description="Helical" evidence="1">
    <location>
        <begin position="41"/>
        <end position="61"/>
    </location>
</feature>
<dbReference type="OrthoDB" id="5241551at2"/>
<dbReference type="Gene3D" id="3.40.710.10">
    <property type="entry name" value="DD-peptidase/beta-lactamase superfamily"/>
    <property type="match status" value="1"/>
</dbReference>
<sequence length="452" mass="46423">MMQHDDGGDLAEFEDILRTQGPATVDAAAARKRRRARTGGFVAFAVIAALVVGAPTAYTLWALQAPLPEPILAAETPTAPQRDAAEIYVAPEGSSAVAVTGGGAYLDAADTVLGSDGALWTESGIDEVRPMASIAKVVAALVILDAHPIDGDGGGPTLTFGRADHALYDAYYVRGATIAAMPIGTSMSLRDALATMLVPSASNYAEAVSSWAFGSVGSYARAAERWLAANGLENTRVVEPTGLDPRNTSTARDLITLGRLAAANPVVARIVATPSMSVSGAGRIVNTNALLGERGITGLKTGTLEESGSNLLYTANLDVGIGEPLQVVGVMLGGITQQSVRHSVLATLDSIAGGFRTQPVAADGDRVGTYTTAWGGTADLEVAGAPTLRSWSDTPITVEMTVSTPSIIADGAEAGAITWTAGPESVTVPLRIAGDIEPPSAWWRLTHPGDLG</sequence>